<evidence type="ECO:0000313" key="3">
    <source>
        <dbReference type="Proteomes" id="UP001158576"/>
    </source>
</evidence>
<keyword evidence="1" id="KW-0472">Membrane</keyword>
<keyword evidence="1" id="KW-1133">Transmembrane helix</keyword>
<dbReference type="EMBL" id="OU015569">
    <property type="protein sequence ID" value="CAG5094494.1"/>
    <property type="molecule type" value="Genomic_DNA"/>
</dbReference>
<protein>
    <submittedName>
        <fullName evidence="2">Oidioi.mRNA.OKI2018_I69.XSR.g13608.t1.cds</fullName>
    </submittedName>
</protein>
<reference evidence="2 3" key="1">
    <citation type="submission" date="2021-04" db="EMBL/GenBank/DDBJ databases">
        <authorList>
            <person name="Bliznina A."/>
        </authorList>
    </citation>
    <scope>NUCLEOTIDE SEQUENCE [LARGE SCALE GENOMIC DNA]</scope>
</reference>
<keyword evidence="1" id="KW-0812">Transmembrane</keyword>
<name>A0ABN7S7D5_OIKDI</name>
<proteinExistence type="predicted"/>
<dbReference type="Proteomes" id="UP001158576">
    <property type="component" value="Chromosome XSR"/>
</dbReference>
<keyword evidence="3" id="KW-1185">Reference proteome</keyword>
<evidence type="ECO:0000256" key="1">
    <source>
        <dbReference type="SAM" id="Phobius"/>
    </source>
</evidence>
<sequence length="100" mass="11456">MESVFESVVPGYLKSESTNECSILISESCYDWMILPVMGVVFLLCCLTLYWVCEFCRKRKPQSEDKKKLVWEEDLEYGSCECESETDDDCFGSADFESAA</sequence>
<feature type="transmembrane region" description="Helical" evidence="1">
    <location>
        <begin position="32"/>
        <end position="53"/>
    </location>
</feature>
<accession>A0ABN7S7D5</accession>
<gene>
    <name evidence="2" type="ORF">OKIOD_LOCUS5166</name>
</gene>
<organism evidence="2 3">
    <name type="scientific">Oikopleura dioica</name>
    <name type="common">Tunicate</name>
    <dbReference type="NCBI Taxonomy" id="34765"/>
    <lineage>
        <taxon>Eukaryota</taxon>
        <taxon>Metazoa</taxon>
        <taxon>Chordata</taxon>
        <taxon>Tunicata</taxon>
        <taxon>Appendicularia</taxon>
        <taxon>Copelata</taxon>
        <taxon>Oikopleuridae</taxon>
        <taxon>Oikopleura</taxon>
    </lineage>
</organism>
<evidence type="ECO:0000313" key="2">
    <source>
        <dbReference type="EMBL" id="CAG5094494.1"/>
    </source>
</evidence>